<evidence type="ECO:0000313" key="21">
    <source>
        <dbReference type="Proteomes" id="UP000603912"/>
    </source>
</evidence>
<evidence type="ECO:0000256" key="8">
    <source>
        <dbReference type="ARBA" id="ARBA00022643"/>
    </source>
</evidence>
<feature type="transmembrane region" description="Helical" evidence="17">
    <location>
        <begin position="13"/>
        <end position="40"/>
    </location>
</feature>
<keyword evidence="4" id="KW-0600">Photoreceptor protein</keyword>
<evidence type="ECO:0000256" key="15">
    <source>
        <dbReference type="ARBA" id="ARBA00023026"/>
    </source>
</evidence>
<dbReference type="GO" id="GO:0004673">
    <property type="term" value="F:protein histidine kinase activity"/>
    <property type="evidence" value="ECO:0007669"/>
    <property type="project" value="UniProtKB-EC"/>
</dbReference>
<keyword evidence="14" id="KW-0157">Chromophore</keyword>
<dbReference type="PANTHER" id="PTHR41523">
    <property type="entry name" value="TWO-COMPONENT SYSTEM SENSOR PROTEIN"/>
    <property type="match status" value="1"/>
</dbReference>
<keyword evidence="12" id="KW-0418">Kinase</keyword>
<dbReference type="PROSITE" id="PS50113">
    <property type="entry name" value="PAC"/>
    <property type="match status" value="1"/>
</dbReference>
<dbReference type="InterPro" id="IPR011102">
    <property type="entry name" value="Sig_transdc_His_kinase_HWE"/>
</dbReference>
<dbReference type="PANTHER" id="PTHR41523:SF7">
    <property type="entry name" value="HISTIDINE KINASE"/>
    <property type="match status" value="1"/>
</dbReference>
<keyword evidence="13" id="KW-0067">ATP-binding</keyword>
<dbReference type="Gene3D" id="3.30.565.10">
    <property type="entry name" value="Histidine kinase-like ATPase, C-terminal domain"/>
    <property type="match status" value="1"/>
</dbReference>
<dbReference type="CDD" id="cd18773">
    <property type="entry name" value="PDC1_HK_sensor"/>
    <property type="match status" value="1"/>
</dbReference>
<evidence type="ECO:0000256" key="5">
    <source>
        <dbReference type="ARBA" id="ARBA00022553"/>
    </source>
</evidence>
<organism evidence="20 21">
    <name type="scientific">Alsobacter metallidurans</name>
    <dbReference type="NCBI Taxonomy" id="340221"/>
    <lineage>
        <taxon>Bacteria</taxon>
        <taxon>Pseudomonadati</taxon>
        <taxon>Pseudomonadota</taxon>
        <taxon>Alphaproteobacteria</taxon>
        <taxon>Hyphomicrobiales</taxon>
        <taxon>Alsobacteraceae</taxon>
        <taxon>Alsobacter</taxon>
    </lineage>
</organism>
<dbReference type="GO" id="GO:0009881">
    <property type="term" value="F:photoreceptor activity"/>
    <property type="evidence" value="ECO:0007669"/>
    <property type="project" value="UniProtKB-KW"/>
</dbReference>
<name>A0A917MFQ0_9HYPH</name>
<proteinExistence type="predicted"/>
<evidence type="ECO:0000256" key="14">
    <source>
        <dbReference type="ARBA" id="ARBA00022991"/>
    </source>
</evidence>
<reference evidence="20" key="1">
    <citation type="journal article" date="2014" name="Int. J. Syst. Evol. Microbiol.">
        <title>Complete genome sequence of Corynebacterium casei LMG S-19264T (=DSM 44701T), isolated from a smear-ripened cheese.</title>
        <authorList>
            <consortium name="US DOE Joint Genome Institute (JGI-PGF)"/>
            <person name="Walter F."/>
            <person name="Albersmeier A."/>
            <person name="Kalinowski J."/>
            <person name="Ruckert C."/>
        </authorList>
    </citation>
    <scope>NUCLEOTIDE SEQUENCE</scope>
    <source>
        <strain evidence="20">CGMCC 1.12214</strain>
    </source>
</reference>
<evidence type="ECO:0000256" key="1">
    <source>
        <dbReference type="ARBA" id="ARBA00000085"/>
    </source>
</evidence>
<feature type="domain" description="PAC" evidence="19">
    <location>
        <begin position="443"/>
        <end position="494"/>
    </location>
</feature>
<keyword evidence="9" id="KW-0808">Transferase</keyword>
<evidence type="ECO:0000256" key="11">
    <source>
        <dbReference type="ARBA" id="ARBA00022741"/>
    </source>
</evidence>
<dbReference type="RefSeq" id="WP_188516284.1">
    <property type="nucleotide sequence ID" value="NZ_BMES01000001.1"/>
</dbReference>
<keyword evidence="5" id="KW-0597">Phosphoprotein</keyword>
<dbReference type="InterPro" id="IPR001610">
    <property type="entry name" value="PAC"/>
</dbReference>
<keyword evidence="8" id="KW-0288">FMN</keyword>
<keyword evidence="17" id="KW-1133">Transmembrane helix</keyword>
<keyword evidence="21" id="KW-1185">Reference proteome</keyword>
<evidence type="ECO:0000259" key="19">
    <source>
        <dbReference type="PROSITE" id="PS50113"/>
    </source>
</evidence>
<dbReference type="SMART" id="SM00086">
    <property type="entry name" value="PAC"/>
    <property type="match status" value="1"/>
</dbReference>
<evidence type="ECO:0000259" key="18">
    <source>
        <dbReference type="PROSITE" id="PS50112"/>
    </source>
</evidence>
<keyword evidence="10" id="KW-0677">Repeat</keyword>
<protein>
    <recommendedName>
        <fullName evidence="3">Blue-light-activated histidine kinase</fullName>
        <ecNumber evidence="2">2.7.13.3</ecNumber>
    </recommendedName>
</protein>
<evidence type="ECO:0000256" key="16">
    <source>
        <dbReference type="ARBA" id="ARBA00023170"/>
    </source>
</evidence>
<comment type="caution">
    <text evidence="20">The sequence shown here is derived from an EMBL/GenBank/DDBJ whole genome shotgun (WGS) entry which is preliminary data.</text>
</comment>
<dbReference type="SMART" id="SM00091">
    <property type="entry name" value="PAS"/>
    <property type="match status" value="1"/>
</dbReference>
<accession>A0A917MFQ0</accession>
<sequence>MTTPTFFRRRFSIAVHLAIFGLAIVIPIALAGLIASIGLANAERARLEEQAQQIARSLARNLDREFEFLVATLQALATSPAVAIGDFATLHAQAQRILPGRSPVIAVRNADGRLVFITELPWGAPLPVGNNPAIKDAADRAMGTGKPVISDLFEGSVTKTQFVMVVIPITVNGRSDYTINVAAAPDAITAALRLADMPPDWIVSVTDGVNKVVARSRQPERYVGSTASASFQANAAAGKTMWRGVTLDGADVLTLSERTANAPWRVSVSVTRASLEAPLRKALGGVAALTGLGLAGSLAFAFAYGRRLSRPIQAVASAAATLNSEAPAWPAPSSIAEVQEISAALMTTAEELKTRASQRDFALRSAEDGERRLRATYENASVGIGEIDRDGRFIAVNDALCRITGREREDMIGRRFQDLSDEDDLRDDLLNFAQQRDRARPAYVVEKRFRRLDGELRWGRVFSAAVCSDGAFAYAVRVVLDVTEERRASEHQALLIAELNHRVKNTLAVVQSLVHQTLNSTSSPKQFRDALTGRIMALARSHELLSESEWRGSTLEAVLRTSLLANDGPDFTRTALSGPPVRVGPRSVVSLSLTLHELATNATKYGGLSRPTGALAVCWSEIDAGQAIQLDWRETGARDPGAEAGTGFGSRLVRLCIENEMGGSYETAFKDGGYHLTATIPLAAIAR</sequence>
<dbReference type="PROSITE" id="PS50112">
    <property type="entry name" value="PAS"/>
    <property type="match status" value="1"/>
</dbReference>
<dbReference type="GO" id="GO:0005524">
    <property type="term" value="F:ATP binding"/>
    <property type="evidence" value="ECO:0007669"/>
    <property type="project" value="UniProtKB-KW"/>
</dbReference>
<keyword evidence="15" id="KW-0843">Virulence</keyword>
<dbReference type="SUPFAM" id="SSF55785">
    <property type="entry name" value="PYP-like sensor domain (PAS domain)"/>
    <property type="match status" value="1"/>
</dbReference>
<keyword evidence="16" id="KW-0675">Receptor</keyword>
<reference evidence="20" key="2">
    <citation type="submission" date="2020-09" db="EMBL/GenBank/DDBJ databases">
        <authorList>
            <person name="Sun Q."/>
            <person name="Zhou Y."/>
        </authorList>
    </citation>
    <scope>NUCLEOTIDE SEQUENCE</scope>
    <source>
        <strain evidence="20">CGMCC 1.12214</strain>
    </source>
</reference>
<evidence type="ECO:0000256" key="6">
    <source>
        <dbReference type="ARBA" id="ARBA00022606"/>
    </source>
</evidence>
<dbReference type="InterPro" id="IPR036890">
    <property type="entry name" value="HATPase_C_sf"/>
</dbReference>
<keyword evidence="7" id="KW-0285">Flavoprotein</keyword>
<evidence type="ECO:0000256" key="13">
    <source>
        <dbReference type="ARBA" id="ARBA00022840"/>
    </source>
</evidence>
<dbReference type="Pfam" id="PF07536">
    <property type="entry name" value="HWE_HK"/>
    <property type="match status" value="1"/>
</dbReference>
<dbReference type="EC" id="2.7.13.3" evidence="2"/>
<dbReference type="Proteomes" id="UP000603912">
    <property type="component" value="Unassembled WGS sequence"/>
</dbReference>
<evidence type="ECO:0000256" key="12">
    <source>
        <dbReference type="ARBA" id="ARBA00022777"/>
    </source>
</evidence>
<dbReference type="AlphaFoldDB" id="A0A917MFQ0"/>
<dbReference type="InterPro" id="IPR000014">
    <property type="entry name" value="PAS"/>
</dbReference>
<comment type="catalytic activity">
    <reaction evidence="1">
        <text>ATP + protein L-histidine = ADP + protein N-phospho-L-histidine.</text>
        <dbReference type="EC" id="2.7.13.3"/>
    </reaction>
</comment>
<evidence type="ECO:0000256" key="9">
    <source>
        <dbReference type="ARBA" id="ARBA00022679"/>
    </source>
</evidence>
<keyword evidence="6" id="KW-0716">Sensory transduction</keyword>
<dbReference type="EMBL" id="BMES01000001">
    <property type="protein sequence ID" value="GGH10098.1"/>
    <property type="molecule type" value="Genomic_DNA"/>
</dbReference>
<dbReference type="Pfam" id="PF13426">
    <property type="entry name" value="PAS_9"/>
    <property type="match status" value="1"/>
</dbReference>
<evidence type="ECO:0000256" key="7">
    <source>
        <dbReference type="ARBA" id="ARBA00022630"/>
    </source>
</evidence>
<keyword evidence="17" id="KW-0812">Transmembrane</keyword>
<dbReference type="Gene3D" id="3.30.450.20">
    <property type="entry name" value="PAS domain"/>
    <property type="match status" value="2"/>
</dbReference>
<keyword evidence="11" id="KW-0547">Nucleotide-binding</keyword>
<dbReference type="NCBIfam" id="TIGR00229">
    <property type="entry name" value="sensory_box"/>
    <property type="match status" value="1"/>
</dbReference>
<evidence type="ECO:0000313" key="20">
    <source>
        <dbReference type="EMBL" id="GGH10098.1"/>
    </source>
</evidence>
<evidence type="ECO:0000256" key="10">
    <source>
        <dbReference type="ARBA" id="ARBA00022737"/>
    </source>
</evidence>
<gene>
    <name evidence="20" type="ORF">GCM10007036_06480</name>
</gene>
<evidence type="ECO:0000256" key="17">
    <source>
        <dbReference type="SAM" id="Phobius"/>
    </source>
</evidence>
<dbReference type="InterPro" id="IPR000700">
    <property type="entry name" value="PAS-assoc_C"/>
</dbReference>
<evidence type="ECO:0000256" key="3">
    <source>
        <dbReference type="ARBA" id="ARBA00021740"/>
    </source>
</evidence>
<dbReference type="SMART" id="SM00911">
    <property type="entry name" value="HWE_HK"/>
    <property type="match status" value="1"/>
</dbReference>
<feature type="domain" description="PAS" evidence="18">
    <location>
        <begin position="369"/>
        <end position="424"/>
    </location>
</feature>
<keyword evidence="17" id="KW-0472">Membrane</keyword>
<evidence type="ECO:0000256" key="2">
    <source>
        <dbReference type="ARBA" id="ARBA00012438"/>
    </source>
</evidence>
<dbReference type="CDD" id="cd00130">
    <property type="entry name" value="PAS"/>
    <property type="match status" value="1"/>
</dbReference>
<evidence type="ECO:0000256" key="4">
    <source>
        <dbReference type="ARBA" id="ARBA00022543"/>
    </source>
</evidence>
<dbReference type="InterPro" id="IPR035965">
    <property type="entry name" value="PAS-like_dom_sf"/>
</dbReference>